<dbReference type="GO" id="GO:0003700">
    <property type="term" value="F:DNA-binding transcription factor activity"/>
    <property type="evidence" value="ECO:0007669"/>
    <property type="project" value="TreeGrafter"/>
</dbReference>
<reference evidence="7 8" key="1">
    <citation type="submission" date="2016-10" db="EMBL/GenBank/DDBJ databases">
        <authorList>
            <person name="Varghese N."/>
            <person name="Submissions S."/>
        </authorList>
    </citation>
    <scope>NUCLEOTIDE SEQUENCE [LARGE SCALE GENOMIC DNA]</scope>
    <source>
        <strain evidence="7 8">NLAE-zl-C224</strain>
    </source>
</reference>
<protein>
    <submittedName>
        <fullName evidence="6">IclR family transcriptional regulator</fullName>
    </submittedName>
    <submittedName>
        <fullName evidence="7">Transcriptional regulator, IclR family</fullName>
    </submittedName>
</protein>
<dbReference type="RefSeq" id="WP_089865759.1">
    <property type="nucleotide sequence ID" value="NZ_CP173238.1"/>
</dbReference>
<evidence type="ECO:0000256" key="2">
    <source>
        <dbReference type="ARBA" id="ARBA00023125"/>
    </source>
</evidence>
<dbReference type="EMBL" id="JABFIF010000028">
    <property type="protein sequence ID" value="NOH16936.1"/>
    <property type="molecule type" value="Genomic_DNA"/>
</dbReference>
<keyword evidence="8" id="KW-1185">Reference proteome</keyword>
<comment type="caution">
    <text evidence="6">The sequence shown here is derived from an EMBL/GenBank/DDBJ whole genome shotgun (WGS) entry which is preliminary data.</text>
</comment>
<name>A0A1G9HRI6_CLOCO</name>
<evidence type="ECO:0000259" key="4">
    <source>
        <dbReference type="PROSITE" id="PS51077"/>
    </source>
</evidence>
<dbReference type="InterPro" id="IPR036388">
    <property type="entry name" value="WH-like_DNA-bd_sf"/>
</dbReference>
<evidence type="ECO:0000313" key="6">
    <source>
        <dbReference type="EMBL" id="NOH16936.1"/>
    </source>
</evidence>
<dbReference type="Proteomes" id="UP000198811">
    <property type="component" value="Unassembled WGS sequence"/>
</dbReference>
<keyword evidence="1" id="KW-0805">Transcription regulation</keyword>
<sequence>MKKDFRVIQSIQRAIDIINCFDDTKYKLSLPEISDQLSLNINTTRGIVNTLLYNGFLEHDVEENKYSLGLVFIPKADLISSHSIDRTRDIVRPYLKIIAEKYQVSSRLQLISNYSIFTVETINPENSRYILLTRLNTPFPLYATSSGKLYLYYLDDKTKENYLDTISYTKFTDKTITNKEELKKELEFIKVQGYSREFEEVGIGISSLAVPLLNDKNKLIGTISITASTPIIETVCENAIKDIKKIVKDIKDELIF</sequence>
<proteinExistence type="predicted"/>
<dbReference type="Gene3D" id="1.10.10.10">
    <property type="entry name" value="Winged helix-like DNA-binding domain superfamily/Winged helix DNA-binding domain"/>
    <property type="match status" value="1"/>
</dbReference>
<dbReference type="OrthoDB" id="9791752at2"/>
<dbReference type="InterPro" id="IPR036390">
    <property type="entry name" value="WH_DNA-bd_sf"/>
</dbReference>
<gene>
    <name evidence="6" type="ORF">HMJ28_11205</name>
    <name evidence="7" type="ORF">SAMN05216497_10964</name>
</gene>
<keyword evidence="3" id="KW-0804">Transcription</keyword>
<dbReference type="PANTHER" id="PTHR30136">
    <property type="entry name" value="HELIX-TURN-HELIX TRANSCRIPTIONAL REGULATOR, ICLR FAMILY"/>
    <property type="match status" value="1"/>
</dbReference>
<dbReference type="PANTHER" id="PTHR30136:SF35">
    <property type="entry name" value="HTH-TYPE TRANSCRIPTIONAL REGULATOR RV1719"/>
    <property type="match status" value="1"/>
</dbReference>
<evidence type="ECO:0000256" key="1">
    <source>
        <dbReference type="ARBA" id="ARBA00023015"/>
    </source>
</evidence>
<dbReference type="Pfam" id="PF09339">
    <property type="entry name" value="HTH_IclR"/>
    <property type="match status" value="1"/>
</dbReference>
<evidence type="ECO:0000313" key="7">
    <source>
        <dbReference type="EMBL" id="SDL15617.1"/>
    </source>
</evidence>
<dbReference type="EMBL" id="FNGL01000009">
    <property type="protein sequence ID" value="SDL15617.1"/>
    <property type="molecule type" value="Genomic_DNA"/>
</dbReference>
<dbReference type="Pfam" id="PF01614">
    <property type="entry name" value="IclR_C"/>
    <property type="match status" value="1"/>
</dbReference>
<dbReference type="AlphaFoldDB" id="A0A1G9HRI6"/>
<dbReference type="SUPFAM" id="SSF46785">
    <property type="entry name" value="Winged helix' DNA-binding domain"/>
    <property type="match status" value="1"/>
</dbReference>
<dbReference type="GO" id="GO:0003677">
    <property type="term" value="F:DNA binding"/>
    <property type="evidence" value="ECO:0007669"/>
    <property type="project" value="UniProtKB-KW"/>
</dbReference>
<organism evidence="6 9">
    <name type="scientific">Clostridium cochlearium</name>
    <dbReference type="NCBI Taxonomy" id="1494"/>
    <lineage>
        <taxon>Bacteria</taxon>
        <taxon>Bacillati</taxon>
        <taxon>Bacillota</taxon>
        <taxon>Clostridia</taxon>
        <taxon>Eubacteriales</taxon>
        <taxon>Clostridiaceae</taxon>
        <taxon>Clostridium</taxon>
    </lineage>
</organism>
<dbReference type="SUPFAM" id="SSF55781">
    <property type="entry name" value="GAF domain-like"/>
    <property type="match status" value="1"/>
</dbReference>
<evidence type="ECO:0000256" key="3">
    <source>
        <dbReference type="ARBA" id="ARBA00023163"/>
    </source>
</evidence>
<dbReference type="InterPro" id="IPR005471">
    <property type="entry name" value="Tscrpt_reg_IclR_N"/>
</dbReference>
<dbReference type="GO" id="GO:0045892">
    <property type="term" value="P:negative regulation of DNA-templated transcription"/>
    <property type="evidence" value="ECO:0007669"/>
    <property type="project" value="TreeGrafter"/>
</dbReference>
<feature type="domain" description="IclR-ED" evidence="5">
    <location>
        <begin position="75"/>
        <end position="256"/>
    </location>
</feature>
<evidence type="ECO:0000313" key="9">
    <source>
        <dbReference type="Proteomes" id="UP000528432"/>
    </source>
</evidence>
<dbReference type="PROSITE" id="PS51077">
    <property type="entry name" value="HTH_ICLR"/>
    <property type="match status" value="1"/>
</dbReference>
<dbReference type="Gene3D" id="3.30.450.40">
    <property type="match status" value="1"/>
</dbReference>
<dbReference type="SMART" id="SM00346">
    <property type="entry name" value="HTH_ICLR"/>
    <property type="match status" value="1"/>
</dbReference>
<dbReference type="Proteomes" id="UP000528432">
    <property type="component" value="Unassembled WGS sequence"/>
</dbReference>
<reference evidence="6 9" key="2">
    <citation type="submission" date="2020-05" db="EMBL/GenBank/DDBJ databases">
        <title>Draft genome sequence of Clostridium cochlearium strain AGROS13 isolated from a sheep dairy farm in New Zealand.</title>
        <authorList>
            <person name="Gupta T.B."/>
            <person name="Jauregui R."/>
            <person name="Risson A.N."/>
            <person name="Brightwell G."/>
            <person name="Maclean P."/>
        </authorList>
    </citation>
    <scope>NUCLEOTIDE SEQUENCE [LARGE SCALE GENOMIC DNA]</scope>
    <source>
        <strain evidence="6 9">AGROS13</strain>
    </source>
</reference>
<dbReference type="PROSITE" id="PS51078">
    <property type="entry name" value="ICLR_ED"/>
    <property type="match status" value="1"/>
</dbReference>
<dbReference type="InterPro" id="IPR029016">
    <property type="entry name" value="GAF-like_dom_sf"/>
</dbReference>
<dbReference type="InterPro" id="IPR014757">
    <property type="entry name" value="Tscrpt_reg_IclR_C"/>
</dbReference>
<feature type="domain" description="HTH iclR-type" evidence="4">
    <location>
        <begin position="8"/>
        <end position="70"/>
    </location>
</feature>
<evidence type="ECO:0000313" key="8">
    <source>
        <dbReference type="Proteomes" id="UP000198811"/>
    </source>
</evidence>
<accession>A0A1G9HRI6</accession>
<dbReference type="STRING" id="1494.SAMN05216497_10964"/>
<dbReference type="InterPro" id="IPR050707">
    <property type="entry name" value="HTH_MetabolicPath_Reg"/>
</dbReference>
<evidence type="ECO:0000259" key="5">
    <source>
        <dbReference type="PROSITE" id="PS51078"/>
    </source>
</evidence>
<keyword evidence="2" id="KW-0238">DNA-binding</keyword>